<keyword evidence="2" id="KW-1185">Reference proteome</keyword>
<dbReference type="Proteomes" id="UP001595457">
    <property type="component" value="Unassembled WGS sequence"/>
</dbReference>
<protein>
    <recommendedName>
        <fullName evidence="3">Phage tail protein</fullName>
    </recommendedName>
</protein>
<sequence length="160" mass="16425">MSVMTGAGTRVFIGSKLTAALSDDDATDLAALKAAAITYTEIGELIGVGDYGDSVSDVSYTALAKSRVTHLKGVADGGTVDLTIAFDAGDAGQDALVAASKDRAGFYYLYPLKIQYVDGLIDYCAVAVQGVRKQPGSGNDVVQRVVTVAVNSPILEDAGA</sequence>
<evidence type="ECO:0008006" key="3">
    <source>
        <dbReference type="Google" id="ProtNLM"/>
    </source>
</evidence>
<dbReference type="RefSeq" id="WP_377816814.1">
    <property type="nucleotide sequence ID" value="NZ_JBHRSJ010000035.1"/>
</dbReference>
<proteinExistence type="predicted"/>
<name>A0ABV7AYM0_9GAMM</name>
<organism evidence="1 2">
    <name type="scientific">Azotobacter bryophylli</name>
    <dbReference type="NCBI Taxonomy" id="1986537"/>
    <lineage>
        <taxon>Bacteria</taxon>
        <taxon>Pseudomonadati</taxon>
        <taxon>Pseudomonadota</taxon>
        <taxon>Gammaproteobacteria</taxon>
        <taxon>Pseudomonadales</taxon>
        <taxon>Pseudomonadaceae</taxon>
        <taxon>Azotobacter</taxon>
    </lineage>
</organism>
<evidence type="ECO:0000313" key="1">
    <source>
        <dbReference type="EMBL" id="MFC2974567.1"/>
    </source>
</evidence>
<evidence type="ECO:0000313" key="2">
    <source>
        <dbReference type="Proteomes" id="UP001595457"/>
    </source>
</evidence>
<dbReference type="EMBL" id="JBHRSJ010000035">
    <property type="protein sequence ID" value="MFC2974567.1"/>
    <property type="molecule type" value="Genomic_DNA"/>
</dbReference>
<dbReference type="Gene3D" id="4.10.410.40">
    <property type="match status" value="1"/>
</dbReference>
<accession>A0ABV7AYM0</accession>
<comment type="caution">
    <text evidence="1">The sequence shown here is derived from an EMBL/GenBank/DDBJ whole genome shotgun (WGS) entry which is preliminary data.</text>
</comment>
<reference evidence="2" key="1">
    <citation type="journal article" date="2019" name="Int. J. Syst. Evol. Microbiol.">
        <title>The Global Catalogue of Microorganisms (GCM) 10K type strain sequencing project: providing services to taxonomists for standard genome sequencing and annotation.</title>
        <authorList>
            <consortium name="The Broad Institute Genomics Platform"/>
            <consortium name="The Broad Institute Genome Sequencing Center for Infectious Disease"/>
            <person name="Wu L."/>
            <person name="Ma J."/>
        </authorList>
    </citation>
    <scope>NUCLEOTIDE SEQUENCE [LARGE SCALE GENOMIC DNA]</scope>
    <source>
        <strain evidence="2">KCTC 62195</strain>
    </source>
</reference>
<gene>
    <name evidence="1" type="ORF">ACFOJE_20435</name>
</gene>